<dbReference type="PANTHER" id="PTHR43065">
    <property type="entry name" value="SENSOR HISTIDINE KINASE"/>
    <property type="match status" value="1"/>
</dbReference>
<dbReference type="Pfam" id="PF00512">
    <property type="entry name" value="HisKA"/>
    <property type="match status" value="1"/>
</dbReference>
<dbReference type="InterPro" id="IPR004358">
    <property type="entry name" value="Sig_transdc_His_kin-like_C"/>
</dbReference>
<dbReference type="GO" id="GO:0071555">
    <property type="term" value="P:cell wall organization"/>
    <property type="evidence" value="ECO:0007669"/>
    <property type="project" value="InterPro"/>
</dbReference>
<comment type="subcellular location">
    <subcellularLocation>
        <location evidence="2">Cell membrane</location>
        <topology evidence="2">Multi-pass membrane protein</topology>
    </subcellularLocation>
</comment>
<dbReference type="SMART" id="SM00388">
    <property type="entry name" value="HisKA"/>
    <property type="match status" value="1"/>
</dbReference>
<evidence type="ECO:0000313" key="18">
    <source>
        <dbReference type="Proteomes" id="UP000243650"/>
    </source>
</evidence>
<dbReference type="SUPFAM" id="SSF47384">
    <property type="entry name" value="Homodimeric domain of signal transducing histidine kinase"/>
    <property type="match status" value="1"/>
</dbReference>
<dbReference type="PANTHER" id="PTHR43065:SF46">
    <property type="entry name" value="C4-DICARBOXYLATE TRANSPORT SENSOR PROTEIN DCTB"/>
    <property type="match status" value="1"/>
</dbReference>
<gene>
    <name evidence="17" type="ORF">C6I21_05335</name>
</gene>
<keyword evidence="13 15" id="KW-0472">Membrane</keyword>
<evidence type="ECO:0000256" key="1">
    <source>
        <dbReference type="ARBA" id="ARBA00000085"/>
    </source>
</evidence>
<proteinExistence type="predicted"/>
<comment type="caution">
    <text evidence="17">The sequence shown here is derived from an EMBL/GenBank/DDBJ whole genome shotgun (WGS) entry which is preliminary data.</text>
</comment>
<dbReference type="SMART" id="SM00387">
    <property type="entry name" value="HATPase_c"/>
    <property type="match status" value="1"/>
</dbReference>
<evidence type="ECO:0000256" key="4">
    <source>
        <dbReference type="ARBA" id="ARBA00022475"/>
    </source>
</evidence>
<keyword evidence="12" id="KW-0902">Two-component regulatory system</keyword>
<dbReference type="EC" id="2.7.13.3" evidence="3"/>
<feature type="region of interest" description="Disordered" evidence="14">
    <location>
        <begin position="395"/>
        <end position="419"/>
    </location>
</feature>
<evidence type="ECO:0000256" key="9">
    <source>
        <dbReference type="ARBA" id="ARBA00022777"/>
    </source>
</evidence>
<evidence type="ECO:0000256" key="5">
    <source>
        <dbReference type="ARBA" id="ARBA00022553"/>
    </source>
</evidence>
<evidence type="ECO:0000256" key="3">
    <source>
        <dbReference type="ARBA" id="ARBA00012438"/>
    </source>
</evidence>
<evidence type="ECO:0000256" key="11">
    <source>
        <dbReference type="ARBA" id="ARBA00022989"/>
    </source>
</evidence>
<feature type="transmembrane region" description="Helical" evidence="15">
    <location>
        <begin position="157"/>
        <end position="179"/>
    </location>
</feature>
<keyword evidence="6" id="KW-0808">Transferase</keyword>
<keyword evidence="5" id="KW-0597">Phosphoprotein</keyword>
<evidence type="ECO:0000256" key="15">
    <source>
        <dbReference type="SAM" id="Phobius"/>
    </source>
</evidence>
<feature type="transmembrane region" description="Helical" evidence="15">
    <location>
        <begin position="131"/>
        <end position="151"/>
    </location>
</feature>
<protein>
    <recommendedName>
        <fullName evidence="3">histidine kinase</fullName>
        <ecNumber evidence="3">2.7.13.3</ecNumber>
    </recommendedName>
</protein>
<evidence type="ECO:0000313" key="17">
    <source>
        <dbReference type="EMBL" id="PRO66227.1"/>
    </source>
</evidence>
<dbReference type="RefSeq" id="WP_105958417.1">
    <property type="nucleotide sequence ID" value="NZ_PVNS01000004.1"/>
</dbReference>
<keyword evidence="18" id="KW-1185">Reference proteome</keyword>
<dbReference type="CDD" id="cd00082">
    <property type="entry name" value="HisKA"/>
    <property type="match status" value="1"/>
</dbReference>
<evidence type="ECO:0000256" key="6">
    <source>
        <dbReference type="ARBA" id="ARBA00022679"/>
    </source>
</evidence>
<comment type="catalytic activity">
    <reaction evidence="1">
        <text>ATP + protein L-histidine = ADP + protein N-phospho-L-histidine.</text>
        <dbReference type="EC" id="2.7.13.3"/>
    </reaction>
</comment>
<feature type="transmembrane region" description="Helical" evidence="15">
    <location>
        <begin position="64"/>
        <end position="89"/>
    </location>
</feature>
<dbReference type="Proteomes" id="UP000243650">
    <property type="component" value="Unassembled WGS sequence"/>
</dbReference>
<dbReference type="PRINTS" id="PR00344">
    <property type="entry name" value="BCTRLSENSOR"/>
</dbReference>
<evidence type="ECO:0000259" key="16">
    <source>
        <dbReference type="PROSITE" id="PS50109"/>
    </source>
</evidence>
<dbReference type="InterPro" id="IPR011620">
    <property type="entry name" value="Sig_transdc_His_kinase_LytS_TM"/>
</dbReference>
<dbReference type="EMBL" id="PVNS01000004">
    <property type="protein sequence ID" value="PRO66227.1"/>
    <property type="molecule type" value="Genomic_DNA"/>
</dbReference>
<evidence type="ECO:0000256" key="10">
    <source>
        <dbReference type="ARBA" id="ARBA00022840"/>
    </source>
</evidence>
<dbReference type="AlphaFoldDB" id="A0A2P6MIY0"/>
<dbReference type="Pfam" id="PF02518">
    <property type="entry name" value="HATPase_c"/>
    <property type="match status" value="1"/>
</dbReference>
<dbReference type="InterPro" id="IPR036890">
    <property type="entry name" value="HATPase_C_sf"/>
</dbReference>
<feature type="transmembrane region" description="Helical" evidence="15">
    <location>
        <begin position="34"/>
        <end position="52"/>
    </location>
</feature>
<evidence type="ECO:0000256" key="7">
    <source>
        <dbReference type="ARBA" id="ARBA00022692"/>
    </source>
</evidence>
<dbReference type="InterPro" id="IPR036097">
    <property type="entry name" value="HisK_dim/P_sf"/>
</dbReference>
<evidence type="ECO:0000256" key="13">
    <source>
        <dbReference type="ARBA" id="ARBA00023136"/>
    </source>
</evidence>
<name>A0A2P6MIY0_ALKUR</name>
<keyword evidence="10" id="KW-0067">ATP-binding</keyword>
<dbReference type="InterPro" id="IPR005467">
    <property type="entry name" value="His_kinase_dom"/>
</dbReference>
<reference evidence="17 18" key="1">
    <citation type="submission" date="2018-03" db="EMBL/GenBank/DDBJ databases">
        <title>Bacillus urumqiensis sp. nov., a moderately haloalkaliphilic bacterium isolated from a salt lake.</title>
        <authorList>
            <person name="Zhao B."/>
            <person name="Liao Z."/>
        </authorList>
    </citation>
    <scope>NUCLEOTIDE SEQUENCE [LARGE SCALE GENOMIC DNA]</scope>
    <source>
        <strain evidence="17 18">BZ-SZ-XJ18</strain>
    </source>
</reference>
<dbReference type="Gene3D" id="3.30.565.10">
    <property type="entry name" value="Histidine kinase-like ATPase, C-terminal domain"/>
    <property type="match status" value="1"/>
</dbReference>
<dbReference type="PROSITE" id="PS50109">
    <property type="entry name" value="HIS_KIN"/>
    <property type="match status" value="1"/>
</dbReference>
<dbReference type="OrthoDB" id="9815750at2"/>
<keyword evidence="9 17" id="KW-0418">Kinase</keyword>
<dbReference type="InterPro" id="IPR003661">
    <property type="entry name" value="HisK_dim/P_dom"/>
</dbReference>
<dbReference type="GO" id="GO:0005886">
    <property type="term" value="C:plasma membrane"/>
    <property type="evidence" value="ECO:0007669"/>
    <property type="project" value="UniProtKB-SubCell"/>
</dbReference>
<evidence type="ECO:0000256" key="14">
    <source>
        <dbReference type="SAM" id="MobiDB-lite"/>
    </source>
</evidence>
<keyword evidence="4" id="KW-1003">Cell membrane</keyword>
<dbReference type="Gene3D" id="1.10.287.130">
    <property type="match status" value="1"/>
</dbReference>
<dbReference type="GO" id="GO:0000155">
    <property type="term" value="F:phosphorelay sensor kinase activity"/>
    <property type="evidence" value="ECO:0007669"/>
    <property type="project" value="InterPro"/>
</dbReference>
<dbReference type="SUPFAM" id="SSF55874">
    <property type="entry name" value="ATPase domain of HSP90 chaperone/DNA topoisomerase II/histidine kinase"/>
    <property type="match status" value="1"/>
</dbReference>
<feature type="domain" description="Histidine kinase" evidence="16">
    <location>
        <begin position="207"/>
        <end position="414"/>
    </location>
</feature>
<organism evidence="17 18">
    <name type="scientific">Alkalicoccus urumqiensis</name>
    <name type="common">Bacillus urumqiensis</name>
    <dbReference type="NCBI Taxonomy" id="1548213"/>
    <lineage>
        <taxon>Bacteria</taxon>
        <taxon>Bacillati</taxon>
        <taxon>Bacillota</taxon>
        <taxon>Bacilli</taxon>
        <taxon>Bacillales</taxon>
        <taxon>Bacillaceae</taxon>
        <taxon>Alkalicoccus</taxon>
    </lineage>
</organism>
<keyword evidence="8" id="KW-0547">Nucleotide-binding</keyword>
<evidence type="ECO:0000256" key="8">
    <source>
        <dbReference type="ARBA" id="ARBA00022741"/>
    </source>
</evidence>
<feature type="transmembrane region" description="Helical" evidence="15">
    <location>
        <begin position="101"/>
        <end position="119"/>
    </location>
</feature>
<evidence type="ECO:0000256" key="12">
    <source>
        <dbReference type="ARBA" id="ARBA00023012"/>
    </source>
</evidence>
<evidence type="ECO:0000256" key="2">
    <source>
        <dbReference type="ARBA" id="ARBA00004651"/>
    </source>
</evidence>
<dbReference type="InterPro" id="IPR003594">
    <property type="entry name" value="HATPase_dom"/>
</dbReference>
<dbReference type="Pfam" id="PF07694">
    <property type="entry name" value="5TM-5TMR_LYT"/>
    <property type="match status" value="1"/>
</dbReference>
<dbReference type="GO" id="GO:0005524">
    <property type="term" value="F:ATP binding"/>
    <property type="evidence" value="ECO:0007669"/>
    <property type="project" value="UniProtKB-KW"/>
</dbReference>
<keyword evidence="11 15" id="KW-1133">Transmembrane helix</keyword>
<sequence length="419" mass="47600">MTEILLANMLFLLLPVLAYLLFFEDRTSLSHNKWQLSLFTSLSILLCMTFPIQLELGFIFDLRYVPFLLLALVGGYTTALPAFIVMNLYRFYIGGDFVADAFFFSTIVYTIVPAFRPFFLKRLPAGRVITAGVISFTVMSIYLVTLLRFYSAVSWPFWEIALNVLLIHAGSTVVLMMLLEKIVYNIHARERLFQSERLHLISELSASVAHEIRNPLTVTSGFLQLLQQSDSINHSEKRYVDMSLQEVKRAEAIVTDFLSLAKPQAQHMVVSTLEPETEYVRNILLPFAHMHKLDIELTFTNNLTKRFDEQQMKQCLLNIGKNGLEAMTETGGTLYIRVFSERNWIVVEIEDSGAGMTKEEVQRIGKPYYSTKKEGTGLGMLMVFTTMDKLNGHVSIDSEPGRGTTVSLRMPAETEPSPQ</sequence>
<accession>A0A2P6MIY0</accession>
<keyword evidence="7 15" id="KW-0812">Transmembrane</keyword>